<evidence type="ECO:0000259" key="1">
    <source>
        <dbReference type="SMART" id="SM01097"/>
    </source>
</evidence>
<dbReference type="Proteomes" id="UP000294682">
    <property type="component" value="Unassembled WGS sequence"/>
</dbReference>
<dbReference type="PROSITE" id="PS51273">
    <property type="entry name" value="GATASE_TYPE_1"/>
    <property type="match status" value="1"/>
</dbReference>
<dbReference type="SUPFAM" id="SSF52317">
    <property type="entry name" value="Class I glutamine amidotransferase-like"/>
    <property type="match status" value="1"/>
</dbReference>
<dbReference type="InterPro" id="IPR002474">
    <property type="entry name" value="CarbamoylP_synth_ssu_N"/>
</dbReference>
<dbReference type="Pfam" id="PF00117">
    <property type="entry name" value="GATase"/>
    <property type="match status" value="1"/>
</dbReference>
<protein>
    <submittedName>
        <fullName evidence="2">Carbamoyl-phosphate synthase small subunit</fullName>
    </submittedName>
</protein>
<dbReference type="NCBIfam" id="NF009475">
    <property type="entry name" value="PRK12838.1"/>
    <property type="match status" value="1"/>
</dbReference>
<dbReference type="InterPro" id="IPR029062">
    <property type="entry name" value="Class_I_gatase-like"/>
</dbReference>
<comment type="caution">
    <text evidence="2">The sequence shown here is derived from an EMBL/GenBank/DDBJ whole genome shotgun (WGS) entry which is preliminary data.</text>
</comment>
<evidence type="ECO:0000313" key="3">
    <source>
        <dbReference type="Proteomes" id="UP000294682"/>
    </source>
</evidence>
<gene>
    <name evidence="2" type="ORF">EDD78_107162</name>
</gene>
<dbReference type="RefSeq" id="WP_132084757.1">
    <property type="nucleotide sequence ID" value="NZ_SLUK01000007.1"/>
</dbReference>
<dbReference type="AlphaFoldDB" id="A0A9X8UJL7"/>
<evidence type="ECO:0000313" key="2">
    <source>
        <dbReference type="EMBL" id="TCL43058.1"/>
    </source>
</evidence>
<name>A0A9X8UJL7_9FIRM</name>
<dbReference type="InterPro" id="IPR017926">
    <property type="entry name" value="GATASE"/>
</dbReference>
<reference evidence="2 3" key="1">
    <citation type="submission" date="2019-03" db="EMBL/GenBank/DDBJ databases">
        <title>Genomic Encyclopedia of Type Strains, Phase IV (KMG-IV): sequencing the most valuable type-strain genomes for metagenomic binning, comparative biology and taxonomic classification.</title>
        <authorList>
            <person name="Goeker M."/>
        </authorList>
    </citation>
    <scope>NUCLEOTIDE SEQUENCE [LARGE SCALE GENOMIC DNA]</scope>
    <source>
        <strain evidence="2 3">DSM 100433</strain>
    </source>
</reference>
<feature type="domain" description="Carbamoyl-phosphate synthase small subunit N-terminal" evidence="1">
    <location>
        <begin position="9"/>
        <end position="139"/>
    </location>
</feature>
<sequence>MVAYGAQRSPAWLVLEDGRVIEGVSFGAKGEQIGRLVFNTACVGYQQMLTDPDSLGQIVVQAFPCIGNYGVNGEDFESPGATVHGLLVREWCEAPSNFRMSGDIGGFMKEQGIVGMCGIDTRALVRAIRDGGEQRCLLTTERPADLAAAVAKIKGENITDGITKTTCDKMESIATENDGPRLAVLDLGCKRSFLDSLRAAGFALTVCPAGTKAQALAGLEAEGVVLSSGPEFGVEPGAYAKQLEEIYKLGLPILAVGLGHVLLGAALGGKVGALTHGHRGANIPVTDLRSGRTVITSQNHGLILESVGAGEVSHRNLSDGSCEGVRYPNAMSVAFIPAYERGHMNTGDIFRAYRTMVKKEEK</sequence>
<dbReference type="Gene3D" id="3.50.30.20">
    <property type="entry name" value="Carbamoyl-phosphate synthase small subunit, N-terminal domain"/>
    <property type="match status" value="1"/>
</dbReference>
<dbReference type="SMART" id="SM01097">
    <property type="entry name" value="CPSase_sm_chain"/>
    <property type="match status" value="1"/>
</dbReference>
<dbReference type="InterPro" id="IPR036480">
    <property type="entry name" value="CarbP_synth_ssu_N_sf"/>
</dbReference>
<proteinExistence type="predicted"/>
<dbReference type="SUPFAM" id="SSF52021">
    <property type="entry name" value="Carbamoyl phosphate synthetase, small subunit N-terminal domain"/>
    <property type="match status" value="1"/>
</dbReference>
<accession>A0A9X8UJL7</accession>
<dbReference type="Pfam" id="PF00988">
    <property type="entry name" value="CPSase_sm_chain"/>
    <property type="match status" value="1"/>
</dbReference>
<organism evidence="2 3">
    <name type="scientific">Harryflintia acetispora</name>
    <dbReference type="NCBI Taxonomy" id="1849041"/>
    <lineage>
        <taxon>Bacteria</taxon>
        <taxon>Bacillati</taxon>
        <taxon>Bacillota</taxon>
        <taxon>Clostridia</taxon>
        <taxon>Eubacteriales</taxon>
        <taxon>Oscillospiraceae</taxon>
        <taxon>Harryflintia</taxon>
    </lineage>
</organism>
<dbReference type="Gene3D" id="3.40.50.880">
    <property type="match status" value="1"/>
</dbReference>
<keyword evidence="3" id="KW-1185">Reference proteome</keyword>
<dbReference type="PRINTS" id="PR00099">
    <property type="entry name" value="CPSGATASE"/>
</dbReference>
<dbReference type="EMBL" id="SLUK01000007">
    <property type="protein sequence ID" value="TCL43058.1"/>
    <property type="molecule type" value="Genomic_DNA"/>
</dbReference>